<dbReference type="Proteomes" id="UP000597459">
    <property type="component" value="Unassembled WGS sequence"/>
</dbReference>
<organism evidence="1 2">
    <name type="scientific">Acetobacter estunensis</name>
    <dbReference type="NCBI Taxonomy" id="104097"/>
    <lineage>
        <taxon>Bacteria</taxon>
        <taxon>Pseudomonadati</taxon>
        <taxon>Pseudomonadota</taxon>
        <taxon>Alphaproteobacteria</taxon>
        <taxon>Acetobacterales</taxon>
        <taxon>Acetobacteraceae</taxon>
        <taxon>Acetobacter</taxon>
    </lineage>
</organism>
<reference evidence="1" key="1">
    <citation type="submission" date="2019-11" db="EMBL/GenBank/DDBJ databases">
        <title>Description of new Acetobacter species.</title>
        <authorList>
            <person name="Cleenwerck I."/>
            <person name="Sombolestani A.S."/>
        </authorList>
    </citation>
    <scope>NUCLEOTIDE SEQUENCE</scope>
    <source>
        <strain evidence="1">LMG 1626</strain>
    </source>
</reference>
<protein>
    <recommendedName>
        <fullName evidence="3">Helix-turn-helix domain-containing protein</fullName>
    </recommendedName>
</protein>
<evidence type="ECO:0000313" key="2">
    <source>
        <dbReference type="Proteomes" id="UP000597459"/>
    </source>
</evidence>
<dbReference type="InterPro" id="IPR001387">
    <property type="entry name" value="Cro/C1-type_HTH"/>
</dbReference>
<dbReference type="EMBL" id="WOTH01000001">
    <property type="protein sequence ID" value="NHO52432.1"/>
    <property type="molecule type" value="Genomic_DNA"/>
</dbReference>
<gene>
    <name evidence="1" type="ORF">GOB87_00415</name>
</gene>
<name>A0A967EGF4_9PROT</name>
<proteinExistence type="predicted"/>
<dbReference type="AlphaFoldDB" id="A0A967EGF4"/>
<keyword evidence="2" id="KW-1185">Reference proteome</keyword>
<evidence type="ECO:0000313" key="1">
    <source>
        <dbReference type="EMBL" id="NHO52432.1"/>
    </source>
</evidence>
<comment type="caution">
    <text evidence="1">The sequence shown here is derived from an EMBL/GenBank/DDBJ whole genome shotgun (WGS) entry which is preliminary data.</text>
</comment>
<dbReference type="CDD" id="cd00093">
    <property type="entry name" value="HTH_XRE"/>
    <property type="match status" value="1"/>
</dbReference>
<sequence length="124" mass="13849">MHELMCNSPRIYLNGRAFARLRAGSSCPGCHMAKKFDEQERLRCMDALRVCQKKRMSIREMARHIGVSRSYIHRLTVQMGVSCGAMHSATERRKEAGWEPLAPGSAISCEAIGLKSFGFSSASR</sequence>
<evidence type="ECO:0008006" key="3">
    <source>
        <dbReference type="Google" id="ProtNLM"/>
    </source>
</evidence>
<accession>A0A967EGF4</accession>